<keyword evidence="3 6" id="KW-1133">Transmembrane helix</keyword>
<name>A0AA88XMY3_PINIB</name>
<dbReference type="GO" id="GO:0005886">
    <property type="term" value="C:plasma membrane"/>
    <property type="evidence" value="ECO:0007669"/>
    <property type="project" value="TreeGrafter"/>
</dbReference>
<dbReference type="PANTHER" id="PTHR10671:SF108">
    <property type="entry name" value="CLAUDIN FAMILY PROTEIN-RELATED"/>
    <property type="match status" value="1"/>
</dbReference>
<evidence type="ECO:0000256" key="3">
    <source>
        <dbReference type="ARBA" id="ARBA00022989"/>
    </source>
</evidence>
<keyword evidence="2 6" id="KW-0812">Transmembrane</keyword>
<feature type="transmembrane region" description="Helical" evidence="6">
    <location>
        <begin position="72"/>
        <end position="97"/>
    </location>
</feature>
<keyword evidence="4 6" id="KW-0472">Membrane</keyword>
<dbReference type="AlphaFoldDB" id="A0AA88XMY3"/>
<dbReference type="Gene3D" id="1.20.140.150">
    <property type="match status" value="1"/>
</dbReference>
<feature type="transmembrane region" description="Helical" evidence="6">
    <location>
        <begin position="109"/>
        <end position="129"/>
    </location>
</feature>
<evidence type="ECO:0000256" key="1">
    <source>
        <dbReference type="ARBA" id="ARBA00004141"/>
    </source>
</evidence>
<keyword evidence="8" id="KW-1185">Reference proteome</keyword>
<evidence type="ECO:0000313" key="7">
    <source>
        <dbReference type="EMBL" id="KAK3088370.1"/>
    </source>
</evidence>
<dbReference type="Proteomes" id="UP001186944">
    <property type="component" value="Unassembled WGS sequence"/>
</dbReference>
<feature type="transmembrane region" description="Helical" evidence="6">
    <location>
        <begin position="7"/>
        <end position="26"/>
    </location>
</feature>
<feature type="region of interest" description="Disordered" evidence="5">
    <location>
        <begin position="170"/>
        <end position="227"/>
    </location>
</feature>
<evidence type="ECO:0000256" key="4">
    <source>
        <dbReference type="ARBA" id="ARBA00023136"/>
    </source>
</evidence>
<sequence length="227" mass="25089">MGVRVGLDWISCLVQLVAAFFFTLGFGTDYWSSDTSGDIHGGLFTTCSGDYCYDTHVYYNELSEKGKIMGTAVLQIFTLCGVIFVLLFMLLYMCALFDELYLGRASAMTAYITALLGFISIIIYGSAISGLQYSLGWSCGLNILGLILNTAAGVCIQMGSKQWVELKEKSKRVSNIPPPPLKKRVAGPLPPPRMDPRLEPRVQSEHRRSSNKFSPKASPKLPRKGFY</sequence>
<protein>
    <submittedName>
        <fullName evidence="7">Uncharacterized protein</fullName>
    </submittedName>
</protein>
<comment type="caution">
    <text evidence="7">The sequence shown here is derived from an EMBL/GenBank/DDBJ whole genome shotgun (WGS) entry which is preliminary data.</text>
</comment>
<dbReference type="EMBL" id="VSWD01000011">
    <property type="protein sequence ID" value="KAK3088370.1"/>
    <property type="molecule type" value="Genomic_DNA"/>
</dbReference>
<evidence type="ECO:0000313" key="8">
    <source>
        <dbReference type="Proteomes" id="UP001186944"/>
    </source>
</evidence>
<feature type="compositionally biased region" description="Basic and acidic residues" evidence="5">
    <location>
        <begin position="194"/>
        <end position="208"/>
    </location>
</feature>
<proteinExistence type="predicted"/>
<comment type="subcellular location">
    <subcellularLocation>
        <location evidence="1">Membrane</location>
        <topology evidence="1">Multi-pass membrane protein</topology>
    </subcellularLocation>
</comment>
<organism evidence="7 8">
    <name type="scientific">Pinctada imbricata</name>
    <name type="common">Atlantic pearl-oyster</name>
    <name type="synonym">Pinctada martensii</name>
    <dbReference type="NCBI Taxonomy" id="66713"/>
    <lineage>
        <taxon>Eukaryota</taxon>
        <taxon>Metazoa</taxon>
        <taxon>Spiralia</taxon>
        <taxon>Lophotrochozoa</taxon>
        <taxon>Mollusca</taxon>
        <taxon>Bivalvia</taxon>
        <taxon>Autobranchia</taxon>
        <taxon>Pteriomorphia</taxon>
        <taxon>Pterioida</taxon>
        <taxon>Pterioidea</taxon>
        <taxon>Pteriidae</taxon>
        <taxon>Pinctada</taxon>
    </lineage>
</organism>
<dbReference type="InterPro" id="IPR050579">
    <property type="entry name" value="PMP-22/EMP/MP20-like"/>
</dbReference>
<accession>A0AA88XMY3</accession>
<evidence type="ECO:0000256" key="2">
    <source>
        <dbReference type="ARBA" id="ARBA00022692"/>
    </source>
</evidence>
<evidence type="ECO:0000256" key="5">
    <source>
        <dbReference type="SAM" id="MobiDB-lite"/>
    </source>
</evidence>
<reference evidence="7" key="1">
    <citation type="submission" date="2019-08" db="EMBL/GenBank/DDBJ databases">
        <title>The improved chromosome-level genome for the pearl oyster Pinctada fucata martensii using PacBio sequencing and Hi-C.</title>
        <authorList>
            <person name="Zheng Z."/>
        </authorList>
    </citation>
    <scope>NUCLEOTIDE SEQUENCE</scope>
    <source>
        <strain evidence="7">ZZ-2019</strain>
        <tissue evidence="7">Adductor muscle</tissue>
    </source>
</reference>
<gene>
    <name evidence="7" type="ORF">FSP39_018354</name>
</gene>
<evidence type="ECO:0000256" key="6">
    <source>
        <dbReference type="SAM" id="Phobius"/>
    </source>
</evidence>
<feature type="transmembrane region" description="Helical" evidence="6">
    <location>
        <begin position="135"/>
        <end position="156"/>
    </location>
</feature>
<dbReference type="PANTHER" id="PTHR10671">
    <property type="entry name" value="EPITHELIAL MEMBRANE PROTEIN-RELATED"/>
    <property type="match status" value="1"/>
</dbReference>